<dbReference type="InterPro" id="IPR050385">
    <property type="entry name" value="Archaeal_FAD_synthase"/>
</dbReference>
<evidence type="ECO:0000313" key="4">
    <source>
        <dbReference type="EMBL" id="AXY99427.1"/>
    </source>
</evidence>
<evidence type="ECO:0000256" key="1">
    <source>
        <dbReference type="ARBA" id="ARBA00022679"/>
    </source>
</evidence>
<dbReference type="InterPro" id="IPR004821">
    <property type="entry name" value="Cyt_trans-like"/>
</dbReference>
<keyword evidence="2" id="KW-0548">Nucleotidyltransferase</keyword>
<dbReference type="Gene3D" id="3.40.50.620">
    <property type="entry name" value="HUPs"/>
    <property type="match status" value="1"/>
</dbReference>
<dbReference type="NCBIfam" id="TIGR00125">
    <property type="entry name" value="cyt_tran_rel"/>
    <property type="match status" value="1"/>
</dbReference>
<dbReference type="AlphaFoldDB" id="A0A385JM62"/>
<keyword evidence="1" id="KW-0808">Transferase</keyword>
<name>A0A385JM62_PROVU</name>
<evidence type="ECO:0000259" key="3">
    <source>
        <dbReference type="Pfam" id="PF01467"/>
    </source>
</evidence>
<evidence type="ECO:0000256" key="2">
    <source>
        <dbReference type="ARBA" id="ARBA00022695"/>
    </source>
</evidence>
<dbReference type="PANTHER" id="PTHR43793:SF1">
    <property type="entry name" value="FAD SYNTHASE"/>
    <property type="match status" value="1"/>
</dbReference>
<dbReference type="GO" id="GO:0016779">
    <property type="term" value="F:nucleotidyltransferase activity"/>
    <property type="evidence" value="ECO:0007669"/>
    <property type="project" value="UniProtKB-KW"/>
</dbReference>
<dbReference type="InterPro" id="IPR014729">
    <property type="entry name" value="Rossmann-like_a/b/a_fold"/>
</dbReference>
<sequence length="173" mass="20336">MLKCAYITKLLYYKKIRVFRDKFWRSGGRKPSAVAMTNKENLKMKRIITFGTFDVFHVGHVNILERAAALGDYLIVGISSDQLNYSKKQRYPIYSQHDRTKIISSLKYVNEVFLEESLELKLEYIKKYKADILVMGDDWEGRFDWVKTDCEVIYLPRTPSISTTEIIEVVKNF</sequence>
<dbReference type="PANTHER" id="PTHR43793">
    <property type="entry name" value="FAD SYNTHASE"/>
    <property type="match status" value="1"/>
</dbReference>
<feature type="domain" description="Cytidyltransferase-like" evidence="3">
    <location>
        <begin position="48"/>
        <end position="168"/>
    </location>
</feature>
<accession>A0A385JM62</accession>
<proteinExistence type="predicted"/>
<dbReference type="SUPFAM" id="SSF52374">
    <property type="entry name" value="Nucleotidylyl transferase"/>
    <property type="match status" value="1"/>
</dbReference>
<dbReference type="EMBL" id="KY710692">
    <property type="protein sequence ID" value="AXY99427.1"/>
    <property type="molecule type" value="Genomic_DNA"/>
</dbReference>
<dbReference type="Pfam" id="PF01467">
    <property type="entry name" value="CTP_transf_like"/>
    <property type="match status" value="1"/>
</dbReference>
<reference evidence="4" key="1">
    <citation type="journal article" date="2017" name="PLoS ONE">
        <title>Genetic diversity of the O antigens of Proteus species and the development of a suspension array for molecular serotyping.</title>
        <authorList>
            <person name="Yu X."/>
            <person name="Torzewska A."/>
            <person name="Zhang X."/>
            <person name="Yin Z."/>
            <person name="Drzewiecka D."/>
            <person name="Cao H."/>
            <person name="Liu B."/>
            <person name="Knirel Y.A."/>
            <person name="Rozalski A."/>
            <person name="Wang L."/>
        </authorList>
    </citation>
    <scope>NUCLEOTIDE SEQUENCE</scope>
    <source>
        <strain evidence="4">PrK 25/57</strain>
    </source>
</reference>
<protein>
    <submittedName>
        <fullName evidence="4">WffW</fullName>
    </submittedName>
</protein>
<organism evidence="4">
    <name type="scientific">Proteus vulgaris</name>
    <dbReference type="NCBI Taxonomy" id="585"/>
    <lineage>
        <taxon>Bacteria</taxon>
        <taxon>Pseudomonadati</taxon>
        <taxon>Pseudomonadota</taxon>
        <taxon>Gammaproteobacteria</taxon>
        <taxon>Enterobacterales</taxon>
        <taxon>Morganellaceae</taxon>
        <taxon>Proteus</taxon>
    </lineage>
</organism>